<dbReference type="RefSeq" id="WP_124765231.1">
    <property type="nucleotide sequence ID" value="NZ_JAFBDY010000010.1"/>
</dbReference>
<dbReference type="Gene3D" id="3.40.50.150">
    <property type="entry name" value="Vaccinia Virus protein VP39"/>
    <property type="match status" value="1"/>
</dbReference>
<dbReference type="SUPFAM" id="SSF53335">
    <property type="entry name" value="S-adenosyl-L-methionine-dependent methyltransferases"/>
    <property type="match status" value="1"/>
</dbReference>
<evidence type="ECO:0000313" key="5">
    <source>
        <dbReference type="Proteomes" id="UP000274033"/>
    </source>
</evidence>
<evidence type="ECO:0000259" key="3">
    <source>
        <dbReference type="Pfam" id="PF13649"/>
    </source>
</evidence>
<dbReference type="Pfam" id="PF13649">
    <property type="entry name" value="Methyltransf_25"/>
    <property type="match status" value="1"/>
</dbReference>
<comment type="caution">
    <text evidence="4">The sequence shown here is derived from an EMBL/GenBank/DDBJ whole genome shotgun (WGS) entry which is preliminary data.</text>
</comment>
<organism evidence="4 5">
    <name type="scientific">Lysinibacillus composti</name>
    <dbReference type="NCBI Taxonomy" id="720633"/>
    <lineage>
        <taxon>Bacteria</taxon>
        <taxon>Bacillati</taxon>
        <taxon>Bacillota</taxon>
        <taxon>Bacilli</taxon>
        <taxon>Bacillales</taxon>
        <taxon>Bacillaceae</taxon>
        <taxon>Lysinibacillus</taxon>
    </lineage>
</organism>
<keyword evidence="2 4" id="KW-0808">Transferase</keyword>
<dbReference type="EMBL" id="RRCT01000011">
    <property type="protein sequence ID" value="RQW74187.1"/>
    <property type="molecule type" value="Genomic_DNA"/>
</dbReference>
<keyword evidence="5" id="KW-1185">Reference proteome</keyword>
<reference evidence="4 5" key="1">
    <citation type="journal article" date="2013" name="J. Microbiol.">
        <title>Lysinibacillus chungkukjangi sp. nov., isolated from Chungkukjang, Korean fermented soybean food.</title>
        <authorList>
            <person name="Kim S.J."/>
            <person name="Jang Y.H."/>
            <person name="Hamada M."/>
            <person name="Ahn J.H."/>
            <person name="Weon H.Y."/>
            <person name="Suzuki K."/>
            <person name="Whang K.S."/>
            <person name="Kwon S.W."/>
        </authorList>
    </citation>
    <scope>NUCLEOTIDE SEQUENCE [LARGE SCALE GENOMIC DNA]</scope>
    <source>
        <strain evidence="4 5">MCCC 1A12701</strain>
    </source>
</reference>
<name>A0A3N9UD11_9BACI</name>
<dbReference type="PANTHER" id="PTHR43861:SF1">
    <property type="entry name" value="TRANS-ACONITATE 2-METHYLTRANSFERASE"/>
    <property type="match status" value="1"/>
</dbReference>
<evidence type="ECO:0000313" key="4">
    <source>
        <dbReference type="EMBL" id="RQW74187.1"/>
    </source>
</evidence>
<dbReference type="GO" id="GO:0032259">
    <property type="term" value="P:methylation"/>
    <property type="evidence" value="ECO:0007669"/>
    <property type="project" value="UniProtKB-KW"/>
</dbReference>
<feature type="domain" description="Methyltransferase" evidence="3">
    <location>
        <begin position="44"/>
        <end position="132"/>
    </location>
</feature>
<dbReference type="GO" id="GO:0008168">
    <property type="term" value="F:methyltransferase activity"/>
    <property type="evidence" value="ECO:0007669"/>
    <property type="project" value="UniProtKB-KW"/>
</dbReference>
<sequence>MATYDKTLNYYNTNAASFTSDTVSVDFDEKQHLLLKYLQPGAQILDFGCGSGRDSKVFIEKGYQVTAMDGSPEMCKVASHYIGQEVICKKFHELDEQNNYDAIWACASILHVPSIELPKMIEKIGTALKPGGYFYVSFKYGDFEGEQNGRYFTYLTENTFETLLDPFQQLDIVEMSVTADVREGRQHEKWLNVVVKKED</sequence>
<dbReference type="AlphaFoldDB" id="A0A3N9UD11"/>
<proteinExistence type="predicted"/>
<keyword evidence="1 4" id="KW-0489">Methyltransferase</keyword>
<evidence type="ECO:0000256" key="2">
    <source>
        <dbReference type="ARBA" id="ARBA00022679"/>
    </source>
</evidence>
<evidence type="ECO:0000256" key="1">
    <source>
        <dbReference type="ARBA" id="ARBA00022603"/>
    </source>
</evidence>
<dbReference type="Proteomes" id="UP000274033">
    <property type="component" value="Unassembled WGS sequence"/>
</dbReference>
<accession>A0A3N9UD11</accession>
<dbReference type="InterPro" id="IPR029063">
    <property type="entry name" value="SAM-dependent_MTases_sf"/>
</dbReference>
<dbReference type="OrthoDB" id="9804312at2"/>
<dbReference type="InterPro" id="IPR041698">
    <property type="entry name" value="Methyltransf_25"/>
</dbReference>
<dbReference type="PANTHER" id="PTHR43861">
    <property type="entry name" value="TRANS-ACONITATE 2-METHYLTRANSFERASE-RELATED"/>
    <property type="match status" value="1"/>
</dbReference>
<dbReference type="CDD" id="cd02440">
    <property type="entry name" value="AdoMet_MTases"/>
    <property type="match status" value="1"/>
</dbReference>
<protein>
    <submittedName>
        <fullName evidence="4">Class I SAM-dependent methyltransferase</fullName>
    </submittedName>
</protein>
<gene>
    <name evidence="4" type="ORF">EBB45_12560</name>
</gene>